<keyword evidence="1 4" id="KW-0378">Hydrolase</keyword>
<organism evidence="4 5">
    <name type="scientific">Ligilactobacillus murinus DSM 20452 = NBRC 14221</name>
    <dbReference type="NCBI Taxonomy" id="1423772"/>
    <lineage>
        <taxon>Bacteria</taxon>
        <taxon>Bacillati</taxon>
        <taxon>Bacillota</taxon>
        <taxon>Bacilli</taxon>
        <taxon>Lactobacillales</taxon>
        <taxon>Lactobacillaceae</taxon>
        <taxon>Ligilactobacillus</taxon>
    </lineage>
</organism>
<dbReference type="Pfam" id="PF01156">
    <property type="entry name" value="IU_nuc_hydro"/>
    <property type="match status" value="1"/>
</dbReference>
<dbReference type="Proteomes" id="UP000051612">
    <property type="component" value="Unassembled WGS sequence"/>
</dbReference>
<evidence type="ECO:0000313" key="5">
    <source>
        <dbReference type="Proteomes" id="UP000051612"/>
    </source>
</evidence>
<dbReference type="GO" id="GO:0008477">
    <property type="term" value="F:purine nucleosidase activity"/>
    <property type="evidence" value="ECO:0007669"/>
    <property type="project" value="TreeGrafter"/>
</dbReference>
<dbReference type="GO" id="GO:0006152">
    <property type="term" value="P:purine nucleoside catabolic process"/>
    <property type="evidence" value="ECO:0007669"/>
    <property type="project" value="TreeGrafter"/>
</dbReference>
<dbReference type="GO" id="GO:0005829">
    <property type="term" value="C:cytosol"/>
    <property type="evidence" value="ECO:0007669"/>
    <property type="project" value="TreeGrafter"/>
</dbReference>
<comment type="caution">
    <text evidence="4">The sequence shown here is derived from an EMBL/GenBank/DDBJ whole genome shotgun (WGS) entry which is preliminary data.</text>
</comment>
<feature type="domain" description="Inosine/uridine-preferring nucleoside hydrolase" evidence="3">
    <location>
        <begin position="9"/>
        <end position="300"/>
    </location>
</feature>
<dbReference type="InterPro" id="IPR001910">
    <property type="entry name" value="Inosine/uridine_hydrolase_dom"/>
</dbReference>
<dbReference type="InterPro" id="IPR023186">
    <property type="entry name" value="IUNH"/>
</dbReference>
<dbReference type="SUPFAM" id="SSF53590">
    <property type="entry name" value="Nucleoside hydrolase"/>
    <property type="match status" value="1"/>
</dbReference>
<accession>A0A0R2BAG0</accession>
<evidence type="ECO:0000256" key="2">
    <source>
        <dbReference type="ARBA" id="ARBA00023295"/>
    </source>
</evidence>
<protein>
    <submittedName>
        <fullName evidence="4">Inosine-uridine preferring nucleoside hydrolase</fullName>
    </submittedName>
</protein>
<evidence type="ECO:0000259" key="3">
    <source>
        <dbReference type="Pfam" id="PF01156"/>
    </source>
</evidence>
<dbReference type="PATRIC" id="fig|1423772.3.peg.1104"/>
<evidence type="ECO:0000313" key="4">
    <source>
        <dbReference type="EMBL" id="KRM73433.1"/>
    </source>
</evidence>
<dbReference type="Gene3D" id="3.90.245.10">
    <property type="entry name" value="Ribonucleoside hydrolase-like"/>
    <property type="match status" value="1"/>
</dbReference>
<dbReference type="RefSeq" id="WP_056959674.1">
    <property type="nucleotide sequence ID" value="NZ_AYYN01000143.1"/>
</dbReference>
<reference evidence="4 5" key="1">
    <citation type="journal article" date="2015" name="Genome Announc.">
        <title>Expanding the biotechnology potential of lactobacilli through comparative genomics of 213 strains and associated genera.</title>
        <authorList>
            <person name="Sun Z."/>
            <person name="Harris H.M."/>
            <person name="McCann A."/>
            <person name="Guo C."/>
            <person name="Argimon S."/>
            <person name="Zhang W."/>
            <person name="Yang X."/>
            <person name="Jeffery I.B."/>
            <person name="Cooney J.C."/>
            <person name="Kagawa T.F."/>
            <person name="Liu W."/>
            <person name="Song Y."/>
            <person name="Salvetti E."/>
            <person name="Wrobel A."/>
            <person name="Rasinkangas P."/>
            <person name="Parkhill J."/>
            <person name="Rea M.C."/>
            <person name="O'Sullivan O."/>
            <person name="Ritari J."/>
            <person name="Douillard F.P."/>
            <person name="Paul Ross R."/>
            <person name="Yang R."/>
            <person name="Briner A.E."/>
            <person name="Felis G.E."/>
            <person name="de Vos W.M."/>
            <person name="Barrangou R."/>
            <person name="Klaenhammer T.R."/>
            <person name="Caufield P.W."/>
            <person name="Cui Y."/>
            <person name="Zhang H."/>
            <person name="O'Toole P.W."/>
        </authorList>
    </citation>
    <scope>NUCLEOTIDE SEQUENCE [LARGE SCALE GENOMIC DNA]</scope>
    <source>
        <strain evidence="4 5">DSM 20452</strain>
    </source>
</reference>
<evidence type="ECO:0000256" key="1">
    <source>
        <dbReference type="ARBA" id="ARBA00022801"/>
    </source>
</evidence>
<proteinExistence type="predicted"/>
<gene>
    <name evidence="4" type="ORF">FC48_GL001026</name>
</gene>
<keyword evidence="2" id="KW-0326">Glycosidase</keyword>
<name>A0A0R2BAG0_9LACO</name>
<dbReference type="InterPro" id="IPR036452">
    <property type="entry name" value="Ribo_hydro-like"/>
</dbReference>
<dbReference type="PANTHER" id="PTHR12304">
    <property type="entry name" value="INOSINE-URIDINE PREFERRING NUCLEOSIDE HYDROLASE"/>
    <property type="match status" value="1"/>
</dbReference>
<dbReference type="CDD" id="cd02653">
    <property type="entry name" value="nuc_hydro_3"/>
    <property type="match status" value="1"/>
</dbReference>
<dbReference type="EMBL" id="AYYN01000143">
    <property type="protein sequence ID" value="KRM73433.1"/>
    <property type="molecule type" value="Genomic_DNA"/>
</dbReference>
<dbReference type="PANTHER" id="PTHR12304:SF4">
    <property type="entry name" value="URIDINE NUCLEOSIDASE"/>
    <property type="match status" value="1"/>
</dbReference>
<sequence>MNATLRKKVIIDCDPGIDDSLALMLALASPELDVLGITTVAGNVPSDLGAKNALKILAHCHQLKIPVYRGADRPLKRDYVSAQDTHGNDGLGQSKLPEIHKNYHSNACEFINETLRKEQDVTLIALGPLTNIALAHQKDPKAWQNCTRFVSMGGNFKSFGNCSPVAEYNYWCDPDAAAYCFEHLPVKLEMIGLDVTRKMLFTPNILELIYQNAPKEAEFIQKITRFYFDFHWQYEKVIGCVINDPLAVLYTIFPELCAGFDANTQIVTSGIALGQSIVDEKNFWHRSPNSHVLVKVDALKAMQLFLARTCGLELEMLAQVLPQITILEGK</sequence>
<dbReference type="AlphaFoldDB" id="A0A0R2BAG0"/>